<dbReference type="AlphaFoldDB" id="A0A9X4EAX0"/>
<evidence type="ECO:0000313" key="2">
    <source>
        <dbReference type="EMBL" id="WWY03933.1"/>
    </source>
</evidence>
<keyword evidence="3" id="KW-1185">Reference proteome</keyword>
<organism evidence="1">
    <name type="scientific">Neisseria leonii</name>
    <dbReference type="NCBI Taxonomy" id="2995413"/>
    <lineage>
        <taxon>Bacteria</taxon>
        <taxon>Pseudomonadati</taxon>
        <taxon>Pseudomonadota</taxon>
        <taxon>Betaproteobacteria</taxon>
        <taxon>Neisseriales</taxon>
        <taxon>Neisseriaceae</taxon>
        <taxon>Neisseria</taxon>
    </lineage>
</organism>
<evidence type="ECO:0000313" key="3">
    <source>
        <dbReference type="Proteomes" id="UP001149607"/>
    </source>
</evidence>
<evidence type="ECO:0000313" key="1">
    <source>
        <dbReference type="EMBL" id="MDD9328613.1"/>
    </source>
</evidence>
<protein>
    <submittedName>
        <fullName evidence="1">Uncharacterized protein</fullName>
    </submittedName>
</protein>
<sequence>MNVHPPHRLLHPAHSAVIGTCRRPGSFGKRIFSALPDNILHIDTAGREKPPRQTTT</sequence>
<dbReference type="EMBL" id="CP146598">
    <property type="protein sequence ID" value="WWY03933.1"/>
    <property type="molecule type" value="Genomic_DNA"/>
</dbReference>
<gene>
    <name evidence="1" type="ORF">ORY91_002047</name>
    <name evidence="2" type="ORF">V9W64_04210</name>
</gene>
<dbReference type="Proteomes" id="UP001149607">
    <property type="component" value="Chromosome"/>
</dbReference>
<proteinExistence type="predicted"/>
<dbReference type="EMBL" id="JAPQFL010000007">
    <property type="protein sequence ID" value="MDD9328613.1"/>
    <property type="molecule type" value="Genomic_DNA"/>
</dbReference>
<reference evidence="2" key="2">
    <citation type="submission" date="2024-02" db="EMBL/GenBank/DDBJ databases">
        <title>Neisseria leonii sp. nov.</title>
        <authorList>
            <person name="Boutroux M."/>
            <person name="Favre-Rochex S."/>
            <person name="Gorgette O."/>
            <person name="Touak G."/>
            <person name="Muhle E."/>
            <person name="Chesneau O."/>
            <person name="Clermont D."/>
            <person name="Rahi P."/>
        </authorList>
    </citation>
    <scope>NUCLEOTIDE SEQUENCE</scope>
    <source>
        <strain evidence="2">51.81</strain>
    </source>
</reference>
<accession>A0A9X4EAX0</accession>
<name>A0A9X4EAX0_9NEIS</name>
<reference evidence="1" key="1">
    <citation type="submission" date="2022-10" db="EMBL/GenBank/DDBJ databases">
        <authorList>
            <person name="Boutroux M."/>
        </authorList>
    </citation>
    <scope>NUCLEOTIDE SEQUENCE</scope>
    <source>
        <strain evidence="1">51.81</strain>
    </source>
</reference>
<dbReference type="RefSeq" id="WP_274585672.1">
    <property type="nucleotide sequence ID" value="NZ_CP145811.1"/>
</dbReference>